<gene>
    <name evidence="2" type="ORF">M9Y10_033252</name>
    <name evidence="3" type="ORF">M9Y10_039354</name>
</gene>
<protein>
    <submittedName>
        <fullName evidence="2">Uncharacterized protein</fullName>
    </submittedName>
</protein>
<reference evidence="2 4" key="1">
    <citation type="submission" date="2024-04" db="EMBL/GenBank/DDBJ databases">
        <title>Tritrichomonas musculus Genome.</title>
        <authorList>
            <person name="Alves-Ferreira E."/>
            <person name="Grigg M."/>
            <person name="Lorenzi H."/>
            <person name="Galac M."/>
        </authorList>
    </citation>
    <scope>NUCLEOTIDE SEQUENCE [LARGE SCALE GENOMIC DNA]</scope>
    <source>
        <strain evidence="2 4">EAF2021</strain>
    </source>
</reference>
<evidence type="ECO:0000313" key="4">
    <source>
        <dbReference type="Proteomes" id="UP001470230"/>
    </source>
</evidence>
<feature type="compositionally biased region" description="Polar residues" evidence="1">
    <location>
        <begin position="268"/>
        <end position="280"/>
    </location>
</feature>
<sequence>MYSSEQFLNDLTKIGNKEYTGLAAHSAEAPTDLFLSYRYQFILLLSSFKANDFENSRKISNSNAASLLDFIHNFNTSLLTNENPQPPFDFFLLVFMTTTSSGPNYSLFISLFQHYNSIKQFLSTYDGQNVFLNDRTRSSEISMSVSDAKTVIQSRIDYLAENIVSILYSTGQLQLLLTFLTDFCMNDFTLNEVTLSQLGRAALACGDNQIASSFFENVKDSNLISANQGYVNFYGNAFANAKKDFDASGSAGPANSDACLKFLGQFTSDPSDQSSISTKRQTAEDKTQWPMQPR</sequence>
<dbReference type="EMBL" id="JAPFFF010000484">
    <property type="protein sequence ID" value="KAK8834156.1"/>
    <property type="molecule type" value="Genomic_DNA"/>
</dbReference>
<organism evidence="2 4">
    <name type="scientific">Tritrichomonas musculus</name>
    <dbReference type="NCBI Taxonomy" id="1915356"/>
    <lineage>
        <taxon>Eukaryota</taxon>
        <taxon>Metamonada</taxon>
        <taxon>Parabasalia</taxon>
        <taxon>Tritrichomonadida</taxon>
        <taxon>Tritrichomonadidae</taxon>
        <taxon>Tritrichomonas</taxon>
    </lineage>
</organism>
<comment type="caution">
    <text evidence="2">The sequence shown here is derived from an EMBL/GenBank/DDBJ whole genome shotgun (WGS) entry which is preliminary data.</text>
</comment>
<dbReference type="Proteomes" id="UP001470230">
    <property type="component" value="Unassembled WGS sequence"/>
</dbReference>
<accession>A0ABR2GKE8</accession>
<evidence type="ECO:0000313" key="3">
    <source>
        <dbReference type="EMBL" id="KAK8888288.1"/>
    </source>
</evidence>
<keyword evidence="4" id="KW-1185">Reference proteome</keyword>
<name>A0ABR2GKE8_9EUKA</name>
<evidence type="ECO:0000313" key="2">
    <source>
        <dbReference type="EMBL" id="KAK8834156.1"/>
    </source>
</evidence>
<evidence type="ECO:0000256" key="1">
    <source>
        <dbReference type="SAM" id="MobiDB-lite"/>
    </source>
</evidence>
<dbReference type="EMBL" id="JAPFFF010000006">
    <property type="protein sequence ID" value="KAK8888288.1"/>
    <property type="molecule type" value="Genomic_DNA"/>
</dbReference>
<feature type="region of interest" description="Disordered" evidence="1">
    <location>
        <begin position="268"/>
        <end position="294"/>
    </location>
</feature>
<proteinExistence type="predicted"/>